<evidence type="ECO:0000313" key="2">
    <source>
        <dbReference type="Proteomes" id="UP000290283"/>
    </source>
</evidence>
<gene>
    <name evidence="1" type="ORF">EQG63_02455</name>
</gene>
<reference evidence="2" key="1">
    <citation type="submission" date="2019-01" db="EMBL/GenBank/DDBJ databases">
        <title>Cytophagaceae bacterium strain CAR-16.</title>
        <authorList>
            <person name="Chen W.-M."/>
        </authorList>
    </citation>
    <scope>NUCLEOTIDE SEQUENCE [LARGE SCALE GENOMIC DNA]</scope>
    <source>
        <strain evidence="2">LLJ-11</strain>
    </source>
</reference>
<protein>
    <submittedName>
        <fullName evidence="1">Uncharacterized protein</fullName>
    </submittedName>
</protein>
<proteinExistence type="predicted"/>
<dbReference type="RefSeq" id="WP_129434057.1">
    <property type="nucleotide sequence ID" value="NZ_SBKO01000001.1"/>
</dbReference>
<dbReference type="EMBL" id="SBKO01000001">
    <property type="protein sequence ID" value="RXR20817.1"/>
    <property type="molecule type" value="Genomic_DNA"/>
</dbReference>
<accession>A0A4Q1K5D4</accession>
<dbReference type="AlphaFoldDB" id="A0A4Q1K5D4"/>
<comment type="caution">
    <text evidence="1">The sequence shown here is derived from an EMBL/GenBank/DDBJ whole genome shotgun (WGS) entry which is preliminary data.</text>
</comment>
<name>A0A4Q1K5D4_9FLAO</name>
<sequence length="87" mass="9950">MPINKQIANVIKKSLAKIDFSKLEEKCTNEAQTRQYLIEPIIEILGYSRMDDMLTEINAGWGQKNDKADIGLLIRSKNPEIIVECKK</sequence>
<evidence type="ECO:0000313" key="1">
    <source>
        <dbReference type="EMBL" id="RXR20817.1"/>
    </source>
</evidence>
<dbReference type="Proteomes" id="UP000290283">
    <property type="component" value="Unassembled WGS sequence"/>
</dbReference>
<keyword evidence="2" id="KW-1185">Reference proteome</keyword>
<organism evidence="1 2">
    <name type="scientific">Flavobacterium amnicola</name>
    <dbReference type="NCBI Taxonomy" id="2506422"/>
    <lineage>
        <taxon>Bacteria</taxon>
        <taxon>Pseudomonadati</taxon>
        <taxon>Bacteroidota</taxon>
        <taxon>Flavobacteriia</taxon>
        <taxon>Flavobacteriales</taxon>
        <taxon>Flavobacteriaceae</taxon>
        <taxon>Flavobacterium</taxon>
    </lineage>
</organism>